<keyword evidence="2" id="KW-0472">Membrane</keyword>
<proteinExistence type="predicted"/>
<evidence type="ECO:0000313" key="4">
    <source>
        <dbReference type="Proteomes" id="UP000324595"/>
    </source>
</evidence>
<evidence type="ECO:0000256" key="1">
    <source>
        <dbReference type="SAM" id="Coils"/>
    </source>
</evidence>
<organism evidence="3 4">
    <name type="scientific">Fodinibius salinus</name>
    <dbReference type="NCBI Taxonomy" id="860790"/>
    <lineage>
        <taxon>Bacteria</taxon>
        <taxon>Pseudomonadati</taxon>
        <taxon>Balneolota</taxon>
        <taxon>Balneolia</taxon>
        <taxon>Balneolales</taxon>
        <taxon>Balneolaceae</taxon>
        <taxon>Fodinibius</taxon>
    </lineage>
</organism>
<keyword evidence="1" id="KW-0175">Coiled coil</keyword>
<protein>
    <submittedName>
        <fullName evidence="3">Uncharacterized protein</fullName>
    </submittedName>
</protein>
<dbReference type="RefSeq" id="WP_148898130.1">
    <property type="nucleotide sequence ID" value="NZ_VNHY01000001.1"/>
</dbReference>
<gene>
    <name evidence="3" type="ORF">LX73_0767</name>
</gene>
<name>A0A5D3YP38_9BACT</name>
<reference evidence="3 4" key="1">
    <citation type="submission" date="2019-07" db="EMBL/GenBank/DDBJ databases">
        <title>Genomic Encyclopedia of Archaeal and Bacterial Type Strains, Phase II (KMG-II): from individual species to whole genera.</title>
        <authorList>
            <person name="Goeker M."/>
        </authorList>
    </citation>
    <scope>NUCLEOTIDE SEQUENCE [LARGE SCALE GENOMIC DNA]</scope>
    <source>
        <strain evidence="3 4">DSM 21935</strain>
    </source>
</reference>
<dbReference type="OrthoDB" id="1524983at2"/>
<evidence type="ECO:0000313" key="3">
    <source>
        <dbReference type="EMBL" id="TYP95462.1"/>
    </source>
</evidence>
<sequence>MADDNKNTEKEIEEQLEDKRKAAVEGYEKLIHRLKKERANLEDELNRDYREARRYVRSHPEEGVLVSFVGGVALGYILGKIGGK</sequence>
<feature type="coiled-coil region" evidence="1">
    <location>
        <begin position="2"/>
        <end position="51"/>
    </location>
</feature>
<keyword evidence="2" id="KW-1133">Transmembrane helix</keyword>
<comment type="caution">
    <text evidence="3">The sequence shown here is derived from an EMBL/GenBank/DDBJ whole genome shotgun (WGS) entry which is preliminary data.</text>
</comment>
<keyword evidence="2" id="KW-0812">Transmembrane</keyword>
<feature type="transmembrane region" description="Helical" evidence="2">
    <location>
        <begin position="63"/>
        <end position="82"/>
    </location>
</feature>
<dbReference type="Proteomes" id="UP000324595">
    <property type="component" value="Unassembled WGS sequence"/>
</dbReference>
<evidence type="ECO:0000256" key="2">
    <source>
        <dbReference type="SAM" id="Phobius"/>
    </source>
</evidence>
<dbReference type="AlphaFoldDB" id="A0A5D3YP38"/>
<dbReference type="EMBL" id="VNHY01000001">
    <property type="protein sequence ID" value="TYP95462.1"/>
    <property type="molecule type" value="Genomic_DNA"/>
</dbReference>
<keyword evidence="4" id="KW-1185">Reference proteome</keyword>
<accession>A0A5D3YP38</accession>